<gene>
    <name evidence="1" type="ORF">KL86APRO_30167</name>
</gene>
<protein>
    <submittedName>
        <fullName evidence="1">Uncharacterized protein</fullName>
    </submittedName>
</protein>
<dbReference type="AlphaFoldDB" id="A0A212KLR4"/>
<accession>A0A212KLR4</accession>
<evidence type="ECO:0000313" key="1">
    <source>
        <dbReference type="EMBL" id="SBW12676.1"/>
    </source>
</evidence>
<reference evidence="1" key="1">
    <citation type="submission" date="2016-04" db="EMBL/GenBank/DDBJ databases">
        <authorList>
            <person name="Evans L.H."/>
            <person name="Alamgir A."/>
            <person name="Owens N."/>
            <person name="Weber N.D."/>
            <person name="Virtaneva K."/>
            <person name="Barbian K."/>
            <person name="Babar A."/>
            <person name="Rosenke K."/>
        </authorList>
    </citation>
    <scope>NUCLEOTIDE SEQUENCE</scope>
    <source>
        <strain evidence="1">86</strain>
    </source>
</reference>
<proteinExistence type="predicted"/>
<organism evidence="1">
    <name type="scientific">uncultured Alphaproteobacteria bacterium</name>
    <dbReference type="NCBI Taxonomy" id="91750"/>
    <lineage>
        <taxon>Bacteria</taxon>
        <taxon>Pseudomonadati</taxon>
        <taxon>Pseudomonadota</taxon>
        <taxon>Alphaproteobacteria</taxon>
        <taxon>environmental samples</taxon>
    </lineage>
</organism>
<dbReference type="EMBL" id="FLUO01000003">
    <property type="protein sequence ID" value="SBW12676.1"/>
    <property type="molecule type" value="Genomic_DNA"/>
</dbReference>
<name>A0A212KLR4_9PROT</name>
<sequence length="118" mass="12898">MAQRMFRARITAAEVADVLALHAQGKSTAAIAIALHMGKGSITSILRGWRPDQTTARCSPVYGPEARSRIDQAALYDGRSYAAREAHKPAPPTEPPYRLESLSLAVSPRGRELNIWMV</sequence>